<sequence length="145" mass="16759">MWLYDWNWIVVDMWVYEVNDSLEGSTFRPRWSAITLGKMLIDAPVQCMWELNTLHHTRYCKFPTITLLLQCNPILHLVSGLIKHSPNVLFSAPGLSEEHPQSVGKVGLLEWFLQWNPKDSLSKNFHLLLISSPLQMLGNLFLSLP</sequence>
<keyword evidence="2" id="KW-1185">Reference proteome</keyword>
<comment type="caution">
    <text evidence="1">The sequence shown here is derived from an EMBL/GenBank/DDBJ whole genome shotgun (WGS) entry which is preliminary data.</text>
</comment>
<evidence type="ECO:0000313" key="2">
    <source>
        <dbReference type="Proteomes" id="UP000266723"/>
    </source>
</evidence>
<name>A0ABQ7D552_BRACR</name>
<gene>
    <name evidence="1" type="ORF">DY000_02014267</name>
</gene>
<proteinExistence type="predicted"/>
<dbReference type="EMBL" id="QGKV02000759">
    <property type="protein sequence ID" value="KAF3567028.1"/>
    <property type="molecule type" value="Genomic_DNA"/>
</dbReference>
<evidence type="ECO:0000313" key="1">
    <source>
        <dbReference type="EMBL" id="KAF3567028.1"/>
    </source>
</evidence>
<accession>A0ABQ7D552</accession>
<dbReference type="Proteomes" id="UP000266723">
    <property type="component" value="Unassembled WGS sequence"/>
</dbReference>
<reference evidence="1 2" key="1">
    <citation type="journal article" date="2020" name="BMC Genomics">
        <title>Intraspecific diversification of the crop wild relative Brassica cretica Lam. using demographic model selection.</title>
        <authorList>
            <person name="Kioukis A."/>
            <person name="Michalopoulou V.A."/>
            <person name="Briers L."/>
            <person name="Pirintsos S."/>
            <person name="Studholme D.J."/>
            <person name="Pavlidis P."/>
            <person name="Sarris P.F."/>
        </authorList>
    </citation>
    <scope>NUCLEOTIDE SEQUENCE [LARGE SCALE GENOMIC DNA]</scope>
    <source>
        <strain evidence="2">cv. PFS-1207/04</strain>
    </source>
</reference>
<organism evidence="1 2">
    <name type="scientific">Brassica cretica</name>
    <name type="common">Mustard</name>
    <dbReference type="NCBI Taxonomy" id="69181"/>
    <lineage>
        <taxon>Eukaryota</taxon>
        <taxon>Viridiplantae</taxon>
        <taxon>Streptophyta</taxon>
        <taxon>Embryophyta</taxon>
        <taxon>Tracheophyta</taxon>
        <taxon>Spermatophyta</taxon>
        <taxon>Magnoliopsida</taxon>
        <taxon>eudicotyledons</taxon>
        <taxon>Gunneridae</taxon>
        <taxon>Pentapetalae</taxon>
        <taxon>rosids</taxon>
        <taxon>malvids</taxon>
        <taxon>Brassicales</taxon>
        <taxon>Brassicaceae</taxon>
        <taxon>Brassiceae</taxon>
        <taxon>Brassica</taxon>
    </lineage>
</organism>
<protein>
    <submittedName>
        <fullName evidence="1">Uncharacterized protein</fullName>
    </submittedName>
</protein>